<sequence>MPKVKPKRIISVYKGKIEVKDLIFKIISLTARR</sequence>
<dbReference type="Proteomes" id="UP000014155">
    <property type="component" value="Unassembled WGS sequence"/>
</dbReference>
<dbReference type="EMBL" id="AORV01000065">
    <property type="protein sequence ID" value="EMS69512.1"/>
    <property type="molecule type" value="Genomic_DNA"/>
</dbReference>
<proteinExistence type="predicted"/>
<accession>S0FFS0</accession>
<comment type="caution">
    <text evidence="1">The sequence shown here is derived from an EMBL/GenBank/DDBJ whole genome shotgun (WGS) entry which is preliminary data.</text>
</comment>
<gene>
    <name evidence="1" type="ORF">CTER_4543</name>
</gene>
<evidence type="ECO:0000313" key="2">
    <source>
        <dbReference type="Proteomes" id="UP000014155"/>
    </source>
</evidence>
<evidence type="ECO:0000313" key="1">
    <source>
        <dbReference type="EMBL" id="EMS69512.1"/>
    </source>
</evidence>
<reference evidence="1 2" key="1">
    <citation type="journal article" date="2013" name="Genome Announc.">
        <title>Draft Genome Sequence of the Cellulolytic, Mesophilic, Anaerobic Bacterium Clostridium termitidis Strain CT1112 (DSM 5398).</title>
        <authorList>
            <person name="Lal S."/>
            <person name="Ramachandran U."/>
            <person name="Zhang X."/>
            <person name="Munir R."/>
            <person name="Sparling R."/>
            <person name="Levin D.B."/>
        </authorList>
    </citation>
    <scope>NUCLEOTIDE SEQUENCE [LARGE SCALE GENOMIC DNA]</scope>
    <source>
        <strain evidence="1 2">CT1112</strain>
    </source>
</reference>
<keyword evidence="2" id="KW-1185">Reference proteome</keyword>
<organism evidence="1 2">
    <name type="scientific">Ruminiclostridium cellobioparum subsp. termitidis CT1112</name>
    <dbReference type="NCBI Taxonomy" id="1195236"/>
    <lineage>
        <taxon>Bacteria</taxon>
        <taxon>Bacillati</taxon>
        <taxon>Bacillota</taxon>
        <taxon>Clostridia</taxon>
        <taxon>Eubacteriales</taxon>
        <taxon>Oscillospiraceae</taxon>
        <taxon>Ruminiclostridium</taxon>
    </lineage>
</organism>
<name>S0FFS0_RUMCE</name>
<dbReference type="AlphaFoldDB" id="S0FFS0"/>
<protein>
    <submittedName>
        <fullName evidence="1">Uncharacterized protein</fullName>
    </submittedName>
</protein>